<dbReference type="GO" id="GO:0015188">
    <property type="term" value="F:L-isoleucine transmembrane transporter activity"/>
    <property type="evidence" value="ECO:0007669"/>
    <property type="project" value="TreeGrafter"/>
</dbReference>
<dbReference type="Proteomes" id="UP000095787">
    <property type="component" value="Unassembled WGS sequence"/>
</dbReference>
<dbReference type="PANTHER" id="PTHR30588:SF0">
    <property type="entry name" value="BRANCHED-CHAIN AMINO ACID PERMEASE BRNQ"/>
    <property type="match status" value="1"/>
</dbReference>
<gene>
    <name evidence="10" type="primary">brnQ</name>
    <name evidence="11" type="ORF">EAI93_00265</name>
    <name evidence="10" type="ORF">ERS852456_01872</name>
</gene>
<evidence type="ECO:0000256" key="4">
    <source>
        <dbReference type="ARBA" id="ARBA00022475"/>
    </source>
</evidence>
<proteinExistence type="inferred from homology"/>
<dbReference type="GO" id="GO:0015190">
    <property type="term" value="F:L-leucine transmembrane transporter activity"/>
    <property type="evidence" value="ECO:0007669"/>
    <property type="project" value="TreeGrafter"/>
</dbReference>
<feature type="transmembrane region" description="Helical" evidence="9">
    <location>
        <begin position="204"/>
        <end position="222"/>
    </location>
</feature>
<dbReference type="InterPro" id="IPR004685">
    <property type="entry name" value="Brnchd-chn_aa_trnsp_Livcs"/>
</dbReference>
<feature type="transmembrane region" description="Helical" evidence="9">
    <location>
        <begin position="323"/>
        <end position="346"/>
    </location>
</feature>
<keyword evidence="3 9" id="KW-0813">Transport</keyword>
<keyword evidence="6 9" id="KW-0029">Amino-acid transport</keyword>
<evidence type="ECO:0000256" key="1">
    <source>
        <dbReference type="ARBA" id="ARBA00004651"/>
    </source>
</evidence>
<feature type="transmembrane region" description="Helical" evidence="9">
    <location>
        <begin position="378"/>
        <end position="397"/>
    </location>
</feature>
<keyword evidence="4" id="KW-1003">Cell membrane</keyword>
<dbReference type="AlphaFoldDB" id="A0A174D281"/>
<reference evidence="10 12" key="1">
    <citation type="submission" date="2015-09" db="EMBL/GenBank/DDBJ databases">
        <authorList>
            <consortium name="Pathogen Informatics"/>
        </authorList>
    </citation>
    <scope>NUCLEOTIDE SEQUENCE [LARGE SCALE GENOMIC DNA]</scope>
    <source>
        <strain evidence="10 12">2789STDY5834841</strain>
    </source>
</reference>
<dbReference type="GO" id="GO:0015818">
    <property type="term" value="P:isoleucine transport"/>
    <property type="evidence" value="ECO:0007669"/>
    <property type="project" value="TreeGrafter"/>
</dbReference>
<keyword evidence="8 9" id="KW-0472">Membrane</keyword>
<reference evidence="11 13" key="2">
    <citation type="journal article" date="2019" name="Science, e1252229">
        <title>Invertible promoters mediate bacterial phase variation, antibiotic resistance, and host adaptation in the gut.</title>
        <authorList>
            <person name="Jiang X."/>
            <person name="Hall A.B."/>
            <person name="Arthur T.D."/>
            <person name="Plichta D.R."/>
            <person name="Covington C.T."/>
            <person name="Poyet M."/>
            <person name="Crothers J."/>
            <person name="Moses P.L."/>
            <person name="Tolonen A.C."/>
            <person name="Vlamakis H."/>
            <person name="Alm E.J."/>
            <person name="Xavier R.J."/>
        </authorList>
    </citation>
    <scope>NUCLEOTIDE SEQUENCE [LARGE SCALE GENOMIC DNA]</scope>
    <source>
        <strain evidence="13">aa_0143</strain>
        <strain evidence="11">Aa_0143</strain>
    </source>
</reference>
<organism evidence="10 12">
    <name type="scientific">[Ruminococcus] torques</name>
    <dbReference type="NCBI Taxonomy" id="33039"/>
    <lineage>
        <taxon>Bacteria</taxon>
        <taxon>Bacillati</taxon>
        <taxon>Bacillota</taxon>
        <taxon>Clostridia</taxon>
        <taxon>Lachnospirales</taxon>
        <taxon>Lachnospiraceae</taxon>
        <taxon>Mediterraneibacter</taxon>
    </lineage>
</organism>
<evidence type="ECO:0000313" key="13">
    <source>
        <dbReference type="Proteomes" id="UP000292665"/>
    </source>
</evidence>
<dbReference type="NCBIfam" id="TIGR00796">
    <property type="entry name" value="livcs"/>
    <property type="match status" value="1"/>
</dbReference>
<dbReference type="Pfam" id="PF05525">
    <property type="entry name" value="Branch_AA_trans"/>
    <property type="match status" value="1"/>
</dbReference>
<feature type="transmembrane region" description="Helical" evidence="9">
    <location>
        <begin position="12"/>
        <end position="33"/>
    </location>
</feature>
<protein>
    <recommendedName>
        <fullName evidence="9">Branched-chain amino acid transport system carrier protein</fullName>
    </recommendedName>
</protein>
<feature type="transmembrane region" description="Helical" evidence="9">
    <location>
        <begin position="39"/>
        <end position="63"/>
    </location>
</feature>
<sequence>MKKNLTFKELIFVASMLFGMFFGAGNLIFPIFMGQLAGHHVWAASAGFLITGVGLPLLGVAALGVSQKDGLLELSSQIGRKYGVFFTCLLYLTIGPFFAIPRCATVSFTVGIEPFISDGGKMAGLGIFSFVFFAVVLFFSLKPGQILTWIGKILNPLFLILLSIFVIRALFSPAGNMSKIEASGAYVSGAFSTGLLEGYNTMDALAGLAFGIIVVNVIRSLGIKESGAVAKNTIKAGVFSSLLMALIYVLVAVVGAQSRGVFPVAANGGETFAIVSEYYFGKPGQIILALIFAVACLKTAIGLVTSCGETFEKIFPNGPSYRVWAVIFSLLSFLIANVGLDAIIAYSLPVLMFLYPLAVTLILLTLCGKLFGNDRRIYSWVTAFTAAAAILDFVKALPKNSDVIVKLQEMLGAVSKMLPISKYGFGWVCPALVGLMIGLVLQKIRKNKR</sequence>
<evidence type="ECO:0000313" key="11">
    <source>
        <dbReference type="EMBL" id="RYS82178.1"/>
    </source>
</evidence>
<evidence type="ECO:0000256" key="6">
    <source>
        <dbReference type="ARBA" id="ARBA00022970"/>
    </source>
</evidence>
<evidence type="ECO:0000256" key="5">
    <source>
        <dbReference type="ARBA" id="ARBA00022692"/>
    </source>
</evidence>
<keyword evidence="7 9" id="KW-1133">Transmembrane helix</keyword>
<evidence type="ECO:0000256" key="9">
    <source>
        <dbReference type="RuleBase" id="RU362122"/>
    </source>
</evidence>
<evidence type="ECO:0000313" key="10">
    <source>
        <dbReference type="EMBL" id="CUO19614.1"/>
    </source>
</evidence>
<evidence type="ECO:0000256" key="7">
    <source>
        <dbReference type="ARBA" id="ARBA00022989"/>
    </source>
</evidence>
<dbReference type="EMBL" id="RCYR01000001">
    <property type="protein sequence ID" value="RYS82178.1"/>
    <property type="molecule type" value="Genomic_DNA"/>
</dbReference>
<accession>A0A174D281</accession>
<feature type="transmembrane region" description="Helical" evidence="9">
    <location>
        <begin position="84"/>
        <end position="110"/>
    </location>
</feature>
<feature type="transmembrane region" description="Helical" evidence="9">
    <location>
        <begin position="153"/>
        <end position="171"/>
    </location>
</feature>
<comment type="function">
    <text evidence="9">Component of the transport system for branched-chain amino acids.</text>
</comment>
<evidence type="ECO:0000256" key="8">
    <source>
        <dbReference type="ARBA" id="ARBA00023136"/>
    </source>
</evidence>
<evidence type="ECO:0000256" key="3">
    <source>
        <dbReference type="ARBA" id="ARBA00022448"/>
    </source>
</evidence>
<dbReference type="GO" id="GO:0005886">
    <property type="term" value="C:plasma membrane"/>
    <property type="evidence" value="ECO:0007669"/>
    <property type="project" value="UniProtKB-SubCell"/>
</dbReference>
<feature type="transmembrane region" description="Helical" evidence="9">
    <location>
        <begin position="286"/>
        <end position="311"/>
    </location>
</feature>
<comment type="similarity">
    <text evidence="2 9">Belongs to the branched chain amino acid transporter family.</text>
</comment>
<dbReference type="Proteomes" id="UP000292665">
    <property type="component" value="Unassembled WGS sequence"/>
</dbReference>
<dbReference type="GO" id="GO:0005304">
    <property type="term" value="F:L-valine transmembrane transporter activity"/>
    <property type="evidence" value="ECO:0007669"/>
    <property type="project" value="TreeGrafter"/>
</dbReference>
<comment type="subcellular location">
    <subcellularLocation>
        <location evidence="1 9">Cell membrane</location>
        <topology evidence="1 9">Multi-pass membrane protein</topology>
    </subcellularLocation>
</comment>
<dbReference type="EMBL" id="CYZO01000024">
    <property type="protein sequence ID" value="CUO19614.1"/>
    <property type="molecule type" value="Genomic_DNA"/>
</dbReference>
<evidence type="ECO:0000313" key="12">
    <source>
        <dbReference type="Proteomes" id="UP000095787"/>
    </source>
</evidence>
<feature type="transmembrane region" description="Helical" evidence="9">
    <location>
        <begin position="352"/>
        <end position="371"/>
    </location>
</feature>
<dbReference type="GO" id="GO:0015820">
    <property type="term" value="P:L-leucine transport"/>
    <property type="evidence" value="ECO:0007669"/>
    <property type="project" value="TreeGrafter"/>
</dbReference>
<feature type="transmembrane region" description="Helical" evidence="9">
    <location>
        <begin position="234"/>
        <end position="254"/>
    </location>
</feature>
<keyword evidence="5 9" id="KW-0812">Transmembrane</keyword>
<name>A0A174D281_9FIRM</name>
<feature type="transmembrane region" description="Helical" evidence="9">
    <location>
        <begin position="122"/>
        <end position="141"/>
    </location>
</feature>
<dbReference type="RefSeq" id="WP_009319828.1">
    <property type="nucleotide sequence ID" value="NZ_CAUFSV010000005.1"/>
</dbReference>
<dbReference type="PANTHER" id="PTHR30588">
    <property type="entry name" value="BRANCHED-CHAIN AMINO ACID TRANSPORT SYSTEM 2 CARRIER PROTEIN"/>
    <property type="match status" value="1"/>
</dbReference>
<feature type="transmembrane region" description="Helical" evidence="9">
    <location>
        <begin position="424"/>
        <end position="441"/>
    </location>
</feature>
<evidence type="ECO:0000256" key="2">
    <source>
        <dbReference type="ARBA" id="ARBA00008540"/>
    </source>
</evidence>